<accession>A0AAU7QU21</accession>
<name>A0AAU7QU21_9ACTN</name>
<dbReference type="EMBL" id="CP157974">
    <property type="protein sequence ID" value="XBT79693.1"/>
    <property type="molecule type" value="Genomic_DNA"/>
</dbReference>
<reference evidence="1" key="1">
    <citation type="submission" date="2024-06" db="EMBL/GenBank/DDBJ databases">
        <title>Micromonospora sp. strain HUAS YX12 genome sequences.</title>
        <authorList>
            <person name="Mo P."/>
        </authorList>
    </citation>
    <scope>NUCLEOTIDE SEQUENCE</scope>
    <source>
        <strain evidence="1">HUAS YX12</strain>
    </source>
</reference>
<dbReference type="RefSeq" id="WP_349876173.1">
    <property type="nucleotide sequence ID" value="NZ_CP157974.1"/>
</dbReference>
<gene>
    <name evidence="1" type="ORF">ABIH81_18710</name>
</gene>
<proteinExistence type="predicted"/>
<protein>
    <submittedName>
        <fullName evidence="1">Uncharacterized protein</fullName>
    </submittedName>
</protein>
<sequence>MSTDREELARRFTAELHQGVDTLAALGYPARRFELMLREYKGVETARKLVLSDNASDGLWRLKQMGKLDMSVEMWVLLPWYEELFDEAVRDRAYRKLRAMDFDVDAEIRRRTNTAP</sequence>
<evidence type="ECO:0000313" key="1">
    <source>
        <dbReference type="EMBL" id="XBT79693.1"/>
    </source>
</evidence>
<organism evidence="1">
    <name type="scientific">Micromonospora sp. HUAS YX12</name>
    <dbReference type="NCBI Taxonomy" id="3156396"/>
    <lineage>
        <taxon>Bacteria</taxon>
        <taxon>Bacillati</taxon>
        <taxon>Actinomycetota</taxon>
        <taxon>Actinomycetes</taxon>
        <taxon>Micromonosporales</taxon>
        <taxon>Micromonosporaceae</taxon>
        <taxon>Micromonospora</taxon>
    </lineage>
</organism>
<dbReference type="AlphaFoldDB" id="A0AAU7QU21"/>